<evidence type="ECO:0000313" key="2">
    <source>
        <dbReference type="EMBL" id="KAJ8039290.1"/>
    </source>
</evidence>
<feature type="transmembrane region" description="Helical" evidence="1">
    <location>
        <begin position="27"/>
        <end position="47"/>
    </location>
</feature>
<keyword evidence="1" id="KW-0812">Transmembrane</keyword>
<reference evidence="2" key="1">
    <citation type="submission" date="2021-10" db="EMBL/GenBank/DDBJ databases">
        <title>Tropical sea cucumber genome reveals ecological adaptation and Cuvierian tubules defense mechanism.</title>
        <authorList>
            <person name="Chen T."/>
        </authorList>
    </citation>
    <scope>NUCLEOTIDE SEQUENCE</scope>
    <source>
        <strain evidence="2">Nanhai2018</strain>
        <tissue evidence="2">Muscle</tissue>
    </source>
</reference>
<accession>A0A9Q1C6X9</accession>
<keyword evidence="1" id="KW-1133">Transmembrane helix</keyword>
<name>A0A9Q1C6X9_HOLLE</name>
<evidence type="ECO:0000256" key="1">
    <source>
        <dbReference type="SAM" id="Phobius"/>
    </source>
</evidence>
<dbReference type="Proteomes" id="UP001152320">
    <property type="component" value="Chromosome 7"/>
</dbReference>
<dbReference type="AlphaFoldDB" id="A0A9Q1C6X9"/>
<sequence length="191" mass="20968">MADMLSITWLILSQTDPVALTPFSNLTLTHIGLAILAMLLVCAVYVLGKDTMMLVGMPYSKRKNPIVFGGGQRSFGVTEGQTLITLLTQYLQVVRVLLVPPFQCAINAELPGGSIPEICLRLRREAHYEERTRISVGNPNSTSAFPAFRTVQRLLPKEAKTVLLARYIGTYILLYGLLPECNVTATPPFSG</sequence>
<keyword evidence="1" id="KW-0472">Membrane</keyword>
<proteinExistence type="predicted"/>
<gene>
    <name evidence="2" type="ORF">HOLleu_16955</name>
</gene>
<evidence type="ECO:0000313" key="3">
    <source>
        <dbReference type="Proteomes" id="UP001152320"/>
    </source>
</evidence>
<organism evidence="2 3">
    <name type="scientific">Holothuria leucospilota</name>
    <name type="common">Black long sea cucumber</name>
    <name type="synonym">Mertensiothuria leucospilota</name>
    <dbReference type="NCBI Taxonomy" id="206669"/>
    <lineage>
        <taxon>Eukaryota</taxon>
        <taxon>Metazoa</taxon>
        <taxon>Echinodermata</taxon>
        <taxon>Eleutherozoa</taxon>
        <taxon>Echinozoa</taxon>
        <taxon>Holothuroidea</taxon>
        <taxon>Aspidochirotacea</taxon>
        <taxon>Aspidochirotida</taxon>
        <taxon>Holothuriidae</taxon>
        <taxon>Holothuria</taxon>
    </lineage>
</organism>
<dbReference type="EMBL" id="JAIZAY010000007">
    <property type="protein sequence ID" value="KAJ8039290.1"/>
    <property type="molecule type" value="Genomic_DNA"/>
</dbReference>
<keyword evidence="3" id="KW-1185">Reference proteome</keyword>
<comment type="caution">
    <text evidence="2">The sequence shown here is derived from an EMBL/GenBank/DDBJ whole genome shotgun (WGS) entry which is preliminary data.</text>
</comment>
<protein>
    <submittedName>
        <fullName evidence="2">Uncharacterized protein</fullName>
    </submittedName>
</protein>